<proteinExistence type="predicted"/>
<dbReference type="SUPFAM" id="SSF52172">
    <property type="entry name" value="CheY-like"/>
    <property type="match status" value="1"/>
</dbReference>
<evidence type="ECO:0000259" key="3">
    <source>
        <dbReference type="PROSITE" id="PS50110"/>
    </source>
</evidence>
<evidence type="ECO:0000256" key="1">
    <source>
        <dbReference type="ARBA" id="ARBA00022553"/>
    </source>
</evidence>
<dbReference type="Gene3D" id="3.40.50.2300">
    <property type="match status" value="1"/>
</dbReference>
<dbReference type="PROSITE" id="PS50110">
    <property type="entry name" value="RESPONSE_REGULATORY"/>
    <property type="match status" value="1"/>
</dbReference>
<dbReference type="AlphaFoldDB" id="A0A2W4ST84"/>
<organism evidence="4 5">
    <name type="scientific">Candidatus Methylumidiphilus alinenensis</name>
    <dbReference type="NCBI Taxonomy" id="2202197"/>
    <lineage>
        <taxon>Bacteria</taxon>
        <taxon>Pseudomonadati</taxon>
        <taxon>Pseudomonadota</taxon>
        <taxon>Gammaproteobacteria</taxon>
        <taxon>Methylococcales</taxon>
        <taxon>Candidatus Methylumidiphilus</taxon>
    </lineage>
</organism>
<feature type="modified residue" description="4-aspartylphosphate" evidence="2">
    <location>
        <position position="54"/>
    </location>
</feature>
<dbReference type="InterPro" id="IPR050595">
    <property type="entry name" value="Bact_response_regulator"/>
</dbReference>
<name>A0A2W4ST84_9GAMM</name>
<sequence>MTNRKILIIDDENDLLDLFKKLLEQQSYQVFCASNGPDGILLNKQKNPDLIILDMHMPEMDGIETLRNIRKTDEKVIVVILTGYACPDTIRDAVDLNVSEYLSKPFGNSELLNVIGKAFGFNI</sequence>
<dbReference type="GO" id="GO:0000160">
    <property type="term" value="P:phosphorelay signal transduction system"/>
    <property type="evidence" value="ECO:0007669"/>
    <property type="project" value="InterPro"/>
</dbReference>
<dbReference type="EMBL" id="QJPH01000374">
    <property type="protein sequence ID" value="PZN75844.1"/>
    <property type="molecule type" value="Genomic_DNA"/>
</dbReference>
<feature type="domain" description="Response regulatory" evidence="3">
    <location>
        <begin position="5"/>
        <end position="119"/>
    </location>
</feature>
<accession>A0A2W4ST84</accession>
<dbReference type="PANTHER" id="PTHR44591:SF3">
    <property type="entry name" value="RESPONSE REGULATORY DOMAIN-CONTAINING PROTEIN"/>
    <property type="match status" value="1"/>
</dbReference>
<dbReference type="Proteomes" id="UP000249396">
    <property type="component" value="Unassembled WGS sequence"/>
</dbReference>
<dbReference type="InterPro" id="IPR001789">
    <property type="entry name" value="Sig_transdc_resp-reg_receiver"/>
</dbReference>
<dbReference type="CDD" id="cd00156">
    <property type="entry name" value="REC"/>
    <property type="match status" value="1"/>
</dbReference>
<dbReference type="PANTHER" id="PTHR44591">
    <property type="entry name" value="STRESS RESPONSE REGULATOR PROTEIN 1"/>
    <property type="match status" value="1"/>
</dbReference>
<gene>
    <name evidence="4" type="ORF">DM484_17775</name>
</gene>
<reference evidence="4 5" key="1">
    <citation type="journal article" date="2018" name="Aquat. Microb. Ecol.">
        <title>Gammaproteobacterial methanotrophs dominate.</title>
        <authorList>
            <person name="Rissanen A.J."/>
            <person name="Saarenheimo J."/>
            <person name="Tiirola M."/>
            <person name="Peura S."/>
            <person name="Aalto S.L."/>
            <person name="Karvinen A."/>
            <person name="Nykanen H."/>
        </authorList>
    </citation>
    <scope>NUCLEOTIDE SEQUENCE [LARGE SCALE GENOMIC DNA]</scope>
    <source>
        <strain evidence="4">AMbin10</strain>
    </source>
</reference>
<dbReference type="SMART" id="SM00448">
    <property type="entry name" value="REC"/>
    <property type="match status" value="1"/>
</dbReference>
<evidence type="ECO:0000256" key="2">
    <source>
        <dbReference type="PROSITE-ProRule" id="PRU00169"/>
    </source>
</evidence>
<keyword evidence="1 2" id="KW-0597">Phosphoprotein</keyword>
<comment type="caution">
    <text evidence="4">The sequence shown here is derived from an EMBL/GenBank/DDBJ whole genome shotgun (WGS) entry which is preliminary data.</text>
</comment>
<protein>
    <submittedName>
        <fullName evidence="4">Response regulator</fullName>
    </submittedName>
</protein>
<evidence type="ECO:0000313" key="4">
    <source>
        <dbReference type="EMBL" id="PZN75844.1"/>
    </source>
</evidence>
<dbReference type="Pfam" id="PF00072">
    <property type="entry name" value="Response_reg"/>
    <property type="match status" value="1"/>
</dbReference>
<dbReference type="InterPro" id="IPR011006">
    <property type="entry name" value="CheY-like_superfamily"/>
</dbReference>
<evidence type="ECO:0000313" key="5">
    <source>
        <dbReference type="Proteomes" id="UP000249396"/>
    </source>
</evidence>